<dbReference type="EMBL" id="DRTD01000530">
    <property type="protein sequence ID" value="HHE55546.1"/>
    <property type="molecule type" value="Genomic_DNA"/>
</dbReference>
<evidence type="ECO:0000313" key="2">
    <source>
        <dbReference type="EMBL" id="HHE55546.1"/>
    </source>
</evidence>
<feature type="transmembrane region" description="Helical" evidence="1">
    <location>
        <begin position="36"/>
        <end position="54"/>
    </location>
</feature>
<accession>A0A7V5H486</accession>
<sequence length="161" mass="18870">MCFTKANNRKKIGGSPELQIDFELARQKVHNKYAPYWAAAMFVFGSLGLATVWWECGAFWKGYLLDMVGPAWNYILFRGLFTNYQKNKWTAFFTPPKTFFLFTVFCFGVETAQYFKLYDATFDPYDYLAYLSLLLPLFILDLKQANAFDEPGKMENKLRKF</sequence>
<keyword evidence="1" id="KW-1133">Transmembrane helix</keyword>
<keyword evidence="1" id="KW-0472">Membrane</keyword>
<evidence type="ECO:0000256" key="1">
    <source>
        <dbReference type="SAM" id="Phobius"/>
    </source>
</evidence>
<dbReference type="Proteomes" id="UP000886111">
    <property type="component" value="Unassembled WGS sequence"/>
</dbReference>
<keyword evidence="1" id="KW-0812">Transmembrane</keyword>
<dbReference type="AlphaFoldDB" id="A0A7V5H486"/>
<reference evidence="2" key="1">
    <citation type="journal article" date="2020" name="mSystems">
        <title>Genome- and Community-Level Interaction Insights into Carbon Utilization and Element Cycling Functions of Hydrothermarchaeota in Hydrothermal Sediment.</title>
        <authorList>
            <person name="Zhou Z."/>
            <person name="Liu Y."/>
            <person name="Xu W."/>
            <person name="Pan J."/>
            <person name="Luo Z.H."/>
            <person name="Li M."/>
        </authorList>
    </citation>
    <scope>NUCLEOTIDE SEQUENCE [LARGE SCALE GENOMIC DNA]</scope>
    <source>
        <strain evidence="2">HyVt-76</strain>
    </source>
</reference>
<name>A0A7V5H486_CALAY</name>
<comment type="caution">
    <text evidence="2">The sequence shown here is derived from an EMBL/GenBank/DDBJ whole genome shotgun (WGS) entry which is preliminary data.</text>
</comment>
<protein>
    <submittedName>
        <fullName evidence="2">Uncharacterized protein</fullName>
    </submittedName>
</protein>
<organism evidence="2">
    <name type="scientific">Caldithrix abyssi</name>
    <dbReference type="NCBI Taxonomy" id="187145"/>
    <lineage>
        <taxon>Bacteria</taxon>
        <taxon>Pseudomonadati</taxon>
        <taxon>Calditrichota</taxon>
        <taxon>Calditrichia</taxon>
        <taxon>Calditrichales</taxon>
        <taxon>Calditrichaceae</taxon>
        <taxon>Caldithrix</taxon>
    </lineage>
</organism>
<proteinExistence type="predicted"/>
<gene>
    <name evidence="2" type="ORF">ENL21_07170</name>
</gene>